<dbReference type="SUPFAM" id="SSF55874">
    <property type="entry name" value="ATPase domain of HSP90 chaperone/DNA topoisomerase II/histidine kinase"/>
    <property type="match status" value="1"/>
</dbReference>
<organism evidence="6 7">
    <name type="scientific">Dokdonia donghaensis DSW-1</name>
    <dbReference type="NCBI Taxonomy" id="1300343"/>
    <lineage>
        <taxon>Bacteria</taxon>
        <taxon>Pseudomonadati</taxon>
        <taxon>Bacteroidota</taxon>
        <taxon>Flavobacteriia</taxon>
        <taxon>Flavobacteriales</taxon>
        <taxon>Flavobacteriaceae</taxon>
        <taxon>Dokdonia</taxon>
    </lineage>
</organism>
<evidence type="ECO:0000256" key="2">
    <source>
        <dbReference type="ARBA" id="ARBA00012438"/>
    </source>
</evidence>
<dbReference type="SMART" id="SM00387">
    <property type="entry name" value="HATPase_c"/>
    <property type="match status" value="1"/>
</dbReference>
<dbReference type="InterPro" id="IPR005467">
    <property type="entry name" value="His_kinase_dom"/>
</dbReference>
<dbReference type="InterPro" id="IPR036097">
    <property type="entry name" value="HisK_dim/P_sf"/>
</dbReference>
<dbReference type="InterPro" id="IPR003661">
    <property type="entry name" value="HisK_dim/P_dom"/>
</dbReference>
<name>A0A0A2GUG5_9FLAO</name>
<dbReference type="PANTHER" id="PTHR43547:SF2">
    <property type="entry name" value="HYBRID SIGNAL TRANSDUCTION HISTIDINE KINASE C"/>
    <property type="match status" value="1"/>
</dbReference>
<dbReference type="GO" id="GO:0000155">
    <property type="term" value="F:phosphorelay sensor kinase activity"/>
    <property type="evidence" value="ECO:0007669"/>
    <property type="project" value="InterPro"/>
</dbReference>
<dbReference type="Gene3D" id="3.30.565.10">
    <property type="entry name" value="Histidine kinase-like ATPase, C-terminal domain"/>
    <property type="match status" value="1"/>
</dbReference>
<evidence type="ECO:0000256" key="1">
    <source>
        <dbReference type="ARBA" id="ARBA00000085"/>
    </source>
</evidence>
<dbReference type="EMBL" id="JSAQ01000001">
    <property type="protein sequence ID" value="KGO06884.1"/>
    <property type="molecule type" value="Genomic_DNA"/>
</dbReference>
<accession>A0A0A2GUG5</accession>
<keyword evidence="7" id="KW-1185">Reference proteome</keyword>
<keyword evidence="4" id="KW-0812">Transmembrane</keyword>
<dbReference type="Proteomes" id="UP000030140">
    <property type="component" value="Unassembled WGS sequence"/>
</dbReference>
<dbReference type="CDD" id="cd00075">
    <property type="entry name" value="HATPase"/>
    <property type="match status" value="1"/>
</dbReference>
<evidence type="ECO:0000259" key="5">
    <source>
        <dbReference type="PROSITE" id="PS50109"/>
    </source>
</evidence>
<dbReference type="InterPro" id="IPR003594">
    <property type="entry name" value="HATPase_dom"/>
</dbReference>
<dbReference type="OrthoDB" id="9767435at2"/>
<dbReference type="Pfam" id="PF00512">
    <property type="entry name" value="HisKA"/>
    <property type="match status" value="1"/>
</dbReference>
<comment type="caution">
    <text evidence="6">The sequence shown here is derived from an EMBL/GenBank/DDBJ whole genome shotgun (WGS) entry which is preliminary data.</text>
</comment>
<dbReference type="PROSITE" id="PS50109">
    <property type="entry name" value="HIS_KIN"/>
    <property type="match status" value="1"/>
</dbReference>
<feature type="domain" description="Histidine kinase" evidence="5">
    <location>
        <begin position="334"/>
        <end position="550"/>
    </location>
</feature>
<dbReference type="PRINTS" id="PR00344">
    <property type="entry name" value="BCTRLSENSOR"/>
</dbReference>
<comment type="catalytic activity">
    <reaction evidence="1">
        <text>ATP + protein L-histidine = ADP + protein N-phospho-L-histidine.</text>
        <dbReference type="EC" id="2.7.13.3"/>
    </reaction>
</comment>
<protein>
    <recommendedName>
        <fullName evidence="2">histidine kinase</fullName>
        <ecNumber evidence="2">2.7.13.3</ecNumber>
    </recommendedName>
</protein>
<dbReference type="AlphaFoldDB" id="A0A0A2GUG5"/>
<dbReference type="PANTHER" id="PTHR43547">
    <property type="entry name" value="TWO-COMPONENT HISTIDINE KINASE"/>
    <property type="match status" value="1"/>
</dbReference>
<dbReference type="SMART" id="SM00388">
    <property type="entry name" value="HisKA"/>
    <property type="match status" value="1"/>
</dbReference>
<dbReference type="Gene3D" id="1.10.287.130">
    <property type="match status" value="1"/>
</dbReference>
<sequence>MLIIMSVKFPKKYYLVFTLLALVTALAVNWVTSNIAKQKEETQYLQLDRANKRAAFELQSSLTTYAALVSGIKAYIEITDGEYLEEEDIKYLLDMQLSDLSIPPPFSISYLDTNHIFQFDFTMKKAALENLEGTSLEKIIGKSGISRMDTLMRSSKYYASNPTNLIEGIVGLPLGFGILDDNGVSKGYITTVAEFAPIIDRVYKNVNKEDFVYRFQAGNGNYFDRAKSYNGQKCYAKTEDPEYFKNFNIPDESYVSTTVNFYNKKFVVSTAYKRPQENSMVMFITSLIWYLALLGFMLFLVIQFYVYERKDKMIAAQNKRLSEVVATKNKFFSIVAHDLRSPLSSVINFLDVLKQEEFKSKQTAAIIDSLEDSSRNSISLLDNLLKWSKLETGQIKYEPIPLDILAITKDQIKVYSDNLQQKGINVRLESSFKGTVEGDKNMIATVIRNLLSNAIKFSNDNDIIVIEFSKTAQDFIFTIEDNGIGMTDAYRKKILSLTETTVQKGTRNEKGSGLGLILSNEFIKTHNGELSIESQEGKGTIVTFTLPLKS</sequence>
<evidence type="ECO:0000313" key="6">
    <source>
        <dbReference type="EMBL" id="KGO06884.1"/>
    </source>
</evidence>
<evidence type="ECO:0000256" key="3">
    <source>
        <dbReference type="ARBA" id="ARBA00022553"/>
    </source>
</evidence>
<dbReference type="CDD" id="cd00082">
    <property type="entry name" value="HisKA"/>
    <property type="match status" value="1"/>
</dbReference>
<dbReference type="InterPro" id="IPR004358">
    <property type="entry name" value="Sig_transdc_His_kin-like_C"/>
</dbReference>
<keyword evidence="4" id="KW-0472">Membrane</keyword>
<dbReference type="SUPFAM" id="SSF47384">
    <property type="entry name" value="Homodimeric domain of signal transducing histidine kinase"/>
    <property type="match status" value="1"/>
</dbReference>
<dbReference type="InterPro" id="IPR036890">
    <property type="entry name" value="HATPase_C_sf"/>
</dbReference>
<feature type="transmembrane region" description="Helical" evidence="4">
    <location>
        <begin position="287"/>
        <end position="307"/>
    </location>
</feature>
<keyword evidence="3" id="KW-0597">Phosphoprotein</keyword>
<dbReference type="Pfam" id="PF02518">
    <property type="entry name" value="HATPase_c"/>
    <property type="match status" value="1"/>
</dbReference>
<reference evidence="6 7" key="1">
    <citation type="submission" date="2014-10" db="EMBL/GenBank/DDBJ databases">
        <title>Draft genome sequence of the proteorhodopsin-containing marine bacterium Dokdonia donghaensis.</title>
        <authorList>
            <person name="Gomez-Consarnau L."/>
            <person name="Gonzalez J.M."/>
            <person name="Riedel T."/>
            <person name="Jaenicke S."/>
            <person name="Wagner-Doebler I."/>
            <person name="Fuhrman J.A."/>
        </authorList>
    </citation>
    <scope>NUCLEOTIDE SEQUENCE [LARGE SCALE GENOMIC DNA]</scope>
    <source>
        <strain evidence="6 7">DSW-1</strain>
    </source>
</reference>
<evidence type="ECO:0000313" key="7">
    <source>
        <dbReference type="Proteomes" id="UP000030140"/>
    </source>
</evidence>
<dbReference type="EC" id="2.7.13.3" evidence="2"/>
<gene>
    <name evidence="6" type="ORF">NV36_08515</name>
</gene>
<keyword evidence="4" id="KW-1133">Transmembrane helix</keyword>
<evidence type="ECO:0000256" key="4">
    <source>
        <dbReference type="SAM" id="Phobius"/>
    </source>
</evidence>
<proteinExistence type="predicted"/>